<gene>
    <name evidence="2" type="ORF">V6N11_072252</name>
</gene>
<feature type="compositionally biased region" description="Basic and acidic residues" evidence="1">
    <location>
        <begin position="24"/>
        <end position="39"/>
    </location>
</feature>
<dbReference type="EMBL" id="JBBPBN010000003">
    <property type="protein sequence ID" value="KAK9043929.1"/>
    <property type="molecule type" value="Genomic_DNA"/>
</dbReference>
<reference evidence="2 3" key="1">
    <citation type="journal article" date="2024" name="G3 (Bethesda)">
        <title>Genome assembly of Hibiscus sabdariffa L. provides insights into metabolisms of medicinal natural products.</title>
        <authorList>
            <person name="Kim T."/>
        </authorList>
    </citation>
    <scope>NUCLEOTIDE SEQUENCE [LARGE SCALE GENOMIC DNA]</scope>
    <source>
        <strain evidence="2">TK-2024</strain>
        <tissue evidence="2">Old leaves</tissue>
    </source>
</reference>
<feature type="region of interest" description="Disordered" evidence="1">
    <location>
        <begin position="24"/>
        <end position="43"/>
    </location>
</feature>
<organism evidence="2 3">
    <name type="scientific">Hibiscus sabdariffa</name>
    <name type="common">roselle</name>
    <dbReference type="NCBI Taxonomy" id="183260"/>
    <lineage>
        <taxon>Eukaryota</taxon>
        <taxon>Viridiplantae</taxon>
        <taxon>Streptophyta</taxon>
        <taxon>Embryophyta</taxon>
        <taxon>Tracheophyta</taxon>
        <taxon>Spermatophyta</taxon>
        <taxon>Magnoliopsida</taxon>
        <taxon>eudicotyledons</taxon>
        <taxon>Gunneridae</taxon>
        <taxon>Pentapetalae</taxon>
        <taxon>rosids</taxon>
        <taxon>malvids</taxon>
        <taxon>Malvales</taxon>
        <taxon>Malvaceae</taxon>
        <taxon>Malvoideae</taxon>
        <taxon>Hibiscus</taxon>
    </lineage>
</organism>
<name>A0ABR2U2W6_9ROSI</name>
<accession>A0ABR2U2W6</accession>
<proteinExistence type="predicted"/>
<dbReference type="Proteomes" id="UP001396334">
    <property type="component" value="Unassembled WGS sequence"/>
</dbReference>
<keyword evidence="3" id="KW-1185">Reference proteome</keyword>
<evidence type="ECO:0000313" key="2">
    <source>
        <dbReference type="EMBL" id="KAK9043929.1"/>
    </source>
</evidence>
<evidence type="ECO:0000313" key="3">
    <source>
        <dbReference type="Proteomes" id="UP001396334"/>
    </source>
</evidence>
<comment type="caution">
    <text evidence="2">The sequence shown here is derived from an EMBL/GenBank/DDBJ whole genome shotgun (WGS) entry which is preliminary data.</text>
</comment>
<sequence>MAKHGTVEVSKAAARNAKYDEAVFGDRKQRDGQELDNGAKGKGRGPWSMLQVIALRLSQPLLQQPKLMLAG</sequence>
<evidence type="ECO:0000256" key="1">
    <source>
        <dbReference type="SAM" id="MobiDB-lite"/>
    </source>
</evidence>
<protein>
    <submittedName>
        <fullName evidence="2">Uncharacterized protein</fullName>
    </submittedName>
</protein>